<evidence type="ECO:0000256" key="3">
    <source>
        <dbReference type="ARBA" id="ARBA00022989"/>
    </source>
</evidence>
<feature type="transmembrane region" description="Helical" evidence="7">
    <location>
        <begin position="220"/>
        <end position="241"/>
    </location>
</feature>
<sequence>MGMARSGDGGCSPLRLKFEDGLMVLVLIFYTLLTVFLQEVAKYGTNEIPPSQFDSIDPATVPNLIYGSKLVIVVEQFWLATIWGCKACLLLLYSAITTGLREHTAVMIISAFCALGYITIEVLFFSFWCHPFYDYWSVPPANLQCSVYRNHLILVLALNVSSDIMMMGILLPLLIRARLSLVKKLSLCALFSLGIFVVICSILSKVYSIYTPYGSEWVVWYVREAGTAVVVANIPQTWSLMRRVFNLRSFLSNGTSNISQTAPYRKGSVLRLSHMGTDKLRPRSRANRSESEERISHTDRLEIWEHKHIHITEETAPSSQISQPEPSLKLDLSTLSK</sequence>
<evidence type="ECO:0000313" key="10">
    <source>
        <dbReference type="Proteomes" id="UP000243515"/>
    </source>
</evidence>
<keyword evidence="4 7" id="KW-0472">Membrane</keyword>
<evidence type="ECO:0000259" key="8">
    <source>
        <dbReference type="Pfam" id="PF20684"/>
    </source>
</evidence>
<dbReference type="PANTHER" id="PTHR33048">
    <property type="entry name" value="PTH11-LIKE INTEGRAL MEMBRANE PROTEIN (AFU_ORTHOLOGUE AFUA_5G11245)"/>
    <property type="match status" value="1"/>
</dbReference>
<feature type="transmembrane region" description="Helical" evidence="7">
    <location>
        <begin position="77"/>
        <end position="96"/>
    </location>
</feature>
<comment type="similarity">
    <text evidence="5">Belongs to the SAT4 family.</text>
</comment>
<feature type="transmembrane region" description="Helical" evidence="7">
    <location>
        <begin position="108"/>
        <end position="133"/>
    </location>
</feature>
<evidence type="ECO:0000256" key="4">
    <source>
        <dbReference type="ARBA" id="ARBA00023136"/>
    </source>
</evidence>
<feature type="transmembrane region" description="Helical" evidence="7">
    <location>
        <begin position="153"/>
        <end position="175"/>
    </location>
</feature>
<feature type="region of interest" description="Disordered" evidence="6">
    <location>
        <begin position="314"/>
        <end position="337"/>
    </location>
</feature>
<evidence type="ECO:0000256" key="1">
    <source>
        <dbReference type="ARBA" id="ARBA00004141"/>
    </source>
</evidence>
<evidence type="ECO:0000313" key="9">
    <source>
        <dbReference type="EMBL" id="OXV07687.1"/>
    </source>
</evidence>
<evidence type="ECO:0000256" key="7">
    <source>
        <dbReference type="SAM" id="Phobius"/>
    </source>
</evidence>
<dbReference type="Pfam" id="PF20684">
    <property type="entry name" value="Fung_rhodopsin"/>
    <property type="match status" value="1"/>
</dbReference>
<name>A0A232LV30_9EURO</name>
<proteinExistence type="inferred from homology"/>
<dbReference type="OrthoDB" id="3903189at2759"/>
<feature type="domain" description="Rhodopsin" evidence="8">
    <location>
        <begin position="15"/>
        <end position="243"/>
    </location>
</feature>
<feature type="transmembrane region" description="Helical" evidence="7">
    <location>
        <begin position="21"/>
        <end position="41"/>
    </location>
</feature>
<feature type="compositionally biased region" description="Polar residues" evidence="6">
    <location>
        <begin position="315"/>
        <end position="325"/>
    </location>
</feature>
<protein>
    <recommendedName>
        <fullName evidence="8">Rhodopsin domain-containing protein</fullName>
    </recommendedName>
</protein>
<feature type="transmembrane region" description="Helical" evidence="7">
    <location>
        <begin position="187"/>
        <end position="208"/>
    </location>
</feature>
<dbReference type="InterPro" id="IPR049326">
    <property type="entry name" value="Rhodopsin_dom_fungi"/>
</dbReference>
<evidence type="ECO:0000256" key="5">
    <source>
        <dbReference type="ARBA" id="ARBA00038359"/>
    </source>
</evidence>
<dbReference type="EMBL" id="NPHW01004633">
    <property type="protein sequence ID" value="OXV07687.1"/>
    <property type="molecule type" value="Genomic_DNA"/>
</dbReference>
<organism evidence="9 10">
    <name type="scientific">Elaphomyces granulatus</name>
    <dbReference type="NCBI Taxonomy" id="519963"/>
    <lineage>
        <taxon>Eukaryota</taxon>
        <taxon>Fungi</taxon>
        <taxon>Dikarya</taxon>
        <taxon>Ascomycota</taxon>
        <taxon>Pezizomycotina</taxon>
        <taxon>Eurotiomycetes</taxon>
        <taxon>Eurotiomycetidae</taxon>
        <taxon>Eurotiales</taxon>
        <taxon>Elaphomycetaceae</taxon>
        <taxon>Elaphomyces</taxon>
    </lineage>
</organism>
<dbReference type="InterPro" id="IPR052337">
    <property type="entry name" value="SAT4-like"/>
</dbReference>
<comment type="subcellular location">
    <subcellularLocation>
        <location evidence="1">Membrane</location>
        <topology evidence="1">Multi-pass membrane protein</topology>
    </subcellularLocation>
</comment>
<accession>A0A232LV30</accession>
<dbReference type="AlphaFoldDB" id="A0A232LV30"/>
<comment type="caution">
    <text evidence="9">The sequence shown here is derived from an EMBL/GenBank/DDBJ whole genome shotgun (WGS) entry which is preliminary data.</text>
</comment>
<dbReference type="PANTHER" id="PTHR33048:SF30">
    <property type="entry name" value="FAMILY DECARBOXYLASE, PUTATIVE (AFU_ORTHOLOGUE AFUA_7G00920)-RELATED"/>
    <property type="match status" value="1"/>
</dbReference>
<keyword evidence="3 7" id="KW-1133">Transmembrane helix</keyword>
<keyword evidence="2 7" id="KW-0812">Transmembrane</keyword>
<evidence type="ECO:0000256" key="6">
    <source>
        <dbReference type="SAM" id="MobiDB-lite"/>
    </source>
</evidence>
<dbReference type="GO" id="GO:0016020">
    <property type="term" value="C:membrane"/>
    <property type="evidence" value="ECO:0007669"/>
    <property type="project" value="UniProtKB-SubCell"/>
</dbReference>
<dbReference type="Proteomes" id="UP000243515">
    <property type="component" value="Unassembled WGS sequence"/>
</dbReference>
<reference evidence="9 10" key="1">
    <citation type="journal article" date="2015" name="Environ. Microbiol.">
        <title>Metagenome sequence of Elaphomyces granulatus from sporocarp tissue reveals Ascomycota ectomycorrhizal fingerprints of genome expansion and a Proteobacteria-rich microbiome.</title>
        <authorList>
            <person name="Quandt C.A."/>
            <person name="Kohler A."/>
            <person name="Hesse C.N."/>
            <person name="Sharpton T.J."/>
            <person name="Martin F."/>
            <person name="Spatafora J.W."/>
        </authorList>
    </citation>
    <scope>NUCLEOTIDE SEQUENCE [LARGE SCALE GENOMIC DNA]</scope>
    <source>
        <strain evidence="9 10">OSC145934</strain>
    </source>
</reference>
<evidence type="ECO:0000256" key="2">
    <source>
        <dbReference type="ARBA" id="ARBA00022692"/>
    </source>
</evidence>
<keyword evidence="10" id="KW-1185">Reference proteome</keyword>
<gene>
    <name evidence="9" type="ORF">Egran_04547</name>
</gene>